<evidence type="ECO:0000256" key="5">
    <source>
        <dbReference type="ARBA" id="ARBA00022833"/>
    </source>
</evidence>
<dbReference type="SMART" id="SM00355">
    <property type="entry name" value="ZnF_C2H2"/>
    <property type="match status" value="3"/>
</dbReference>
<keyword evidence="5" id="KW-0862">Zinc</keyword>
<feature type="region of interest" description="Disordered" evidence="8">
    <location>
        <begin position="153"/>
        <end position="250"/>
    </location>
</feature>
<dbReference type="GO" id="GO:0000981">
    <property type="term" value="F:DNA-binding transcription factor activity, RNA polymerase II-specific"/>
    <property type="evidence" value="ECO:0007669"/>
    <property type="project" value="TreeGrafter"/>
</dbReference>
<dbReference type="Pfam" id="PF00096">
    <property type="entry name" value="zf-C2H2"/>
    <property type="match status" value="4"/>
</dbReference>
<dbReference type="AlphaFoldDB" id="A0A8H6WL64"/>
<name>A0A8H6WL64_9AGAR</name>
<evidence type="ECO:0000256" key="2">
    <source>
        <dbReference type="ARBA" id="ARBA00022723"/>
    </source>
</evidence>
<accession>A0A8H6WL64</accession>
<dbReference type="Proteomes" id="UP000636479">
    <property type="component" value="Unassembled WGS sequence"/>
</dbReference>
<dbReference type="GO" id="GO:0005634">
    <property type="term" value="C:nucleus"/>
    <property type="evidence" value="ECO:0007669"/>
    <property type="project" value="UniProtKB-SubCell"/>
</dbReference>
<dbReference type="InterPro" id="IPR036236">
    <property type="entry name" value="Znf_C2H2_sf"/>
</dbReference>
<evidence type="ECO:0000313" key="11">
    <source>
        <dbReference type="Proteomes" id="UP000636479"/>
    </source>
</evidence>
<evidence type="ECO:0000256" key="8">
    <source>
        <dbReference type="SAM" id="MobiDB-lite"/>
    </source>
</evidence>
<feature type="compositionally biased region" description="Low complexity" evidence="8">
    <location>
        <begin position="155"/>
        <end position="176"/>
    </location>
</feature>
<dbReference type="FunFam" id="3.30.160.60:FF:000446">
    <property type="entry name" value="Zinc finger protein"/>
    <property type="match status" value="1"/>
</dbReference>
<evidence type="ECO:0000259" key="9">
    <source>
        <dbReference type="PROSITE" id="PS50157"/>
    </source>
</evidence>
<comment type="subcellular location">
    <subcellularLocation>
        <location evidence="1">Nucleus</location>
    </subcellularLocation>
</comment>
<gene>
    <name evidence="10" type="ORF">MIND_00168500</name>
</gene>
<dbReference type="GO" id="GO:0008270">
    <property type="term" value="F:zinc ion binding"/>
    <property type="evidence" value="ECO:0007669"/>
    <property type="project" value="UniProtKB-KW"/>
</dbReference>
<organism evidence="10 11">
    <name type="scientific">Mycena indigotica</name>
    <dbReference type="NCBI Taxonomy" id="2126181"/>
    <lineage>
        <taxon>Eukaryota</taxon>
        <taxon>Fungi</taxon>
        <taxon>Dikarya</taxon>
        <taxon>Basidiomycota</taxon>
        <taxon>Agaricomycotina</taxon>
        <taxon>Agaricomycetes</taxon>
        <taxon>Agaricomycetidae</taxon>
        <taxon>Agaricales</taxon>
        <taxon>Marasmiineae</taxon>
        <taxon>Mycenaceae</taxon>
        <taxon>Mycena</taxon>
    </lineage>
</organism>
<reference evidence="10" key="1">
    <citation type="submission" date="2020-05" db="EMBL/GenBank/DDBJ databases">
        <title>Mycena genomes resolve the evolution of fungal bioluminescence.</title>
        <authorList>
            <person name="Tsai I.J."/>
        </authorList>
    </citation>
    <scope>NUCLEOTIDE SEQUENCE</scope>
    <source>
        <strain evidence="10">171206Taipei</strain>
    </source>
</reference>
<dbReference type="RefSeq" id="XP_037226517.1">
    <property type="nucleotide sequence ID" value="XM_037358607.1"/>
</dbReference>
<dbReference type="EMBL" id="JACAZF010000001">
    <property type="protein sequence ID" value="KAF7316494.1"/>
    <property type="molecule type" value="Genomic_DNA"/>
</dbReference>
<feature type="domain" description="C2H2-type" evidence="9">
    <location>
        <begin position="99"/>
        <end position="126"/>
    </location>
</feature>
<keyword evidence="6" id="KW-0539">Nucleus</keyword>
<feature type="compositionally biased region" description="Polar residues" evidence="8">
    <location>
        <begin position="221"/>
        <end position="239"/>
    </location>
</feature>
<dbReference type="PROSITE" id="PS50157">
    <property type="entry name" value="ZINC_FINGER_C2H2_2"/>
    <property type="match status" value="3"/>
</dbReference>
<dbReference type="GeneID" id="59341123"/>
<dbReference type="PANTHER" id="PTHR24394">
    <property type="entry name" value="ZINC FINGER PROTEIN"/>
    <property type="match status" value="1"/>
</dbReference>
<dbReference type="SUPFAM" id="SSF57667">
    <property type="entry name" value="beta-beta-alpha zinc fingers"/>
    <property type="match status" value="2"/>
</dbReference>
<keyword evidence="11" id="KW-1185">Reference proteome</keyword>
<evidence type="ECO:0000256" key="1">
    <source>
        <dbReference type="ARBA" id="ARBA00004123"/>
    </source>
</evidence>
<feature type="domain" description="C2H2-type" evidence="9">
    <location>
        <begin position="288"/>
        <end position="315"/>
    </location>
</feature>
<dbReference type="OrthoDB" id="8922241at2759"/>
<feature type="domain" description="C2H2-type" evidence="9">
    <location>
        <begin position="260"/>
        <end position="287"/>
    </location>
</feature>
<evidence type="ECO:0000256" key="7">
    <source>
        <dbReference type="PROSITE-ProRule" id="PRU00042"/>
    </source>
</evidence>
<comment type="caution">
    <text evidence="10">The sequence shown here is derived from an EMBL/GenBank/DDBJ whole genome shotgun (WGS) entry which is preliminary data.</text>
</comment>
<dbReference type="PANTHER" id="PTHR24394:SF29">
    <property type="entry name" value="MYONEURIN"/>
    <property type="match status" value="1"/>
</dbReference>
<dbReference type="InterPro" id="IPR013087">
    <property type="entry name" value="Znf_C2H2_type"/>
</dbReference>
<evidence type="ECO:0000256" key="3">
    <source>
        <dbReference type="ARBA" id="ARBA00022737"/>
    </source>
</evidence>
<dbReference type="FunFam" id="3.30.160.60:FF:000065">
    <property type="entry name" value="B-cell CLL/lymphoma 6, member B"/>
    <property type="match status" value="1"/>
</dbReference>
<keyword evidence="3" id="KW-0677">Repeat</keyword>
<keyword evidence="2" id="KW-0479">Metal-binding</keyword>
<evidence type="ECO:0000313" key="10">
    <source>
        <dbReference type="EMBL" id="KAF7316494.1"/>
    </source>
</evidence>
<sequence length="317" mass="35138">MLRPCLTWRTRSSINTLIFVKATLMRWKAYSATYIPIPEPHNNGSSAPEMAPRSCDVDLSSLRAAADLEDLIANAVFKYKTRIVVVRLVPLTAPARREFACDLCPLSFDRHHDLKRHIETHSGEKPHICECGKAFTRKDALKRHKTTFPFCPPQAHGSLHPASSSSSQIPHSYGHSQPSTVQHPAYGHHSPQFTGHIPANPSGWSNPYGAPPSLQYGDITSGANYSQGPQYPGSTSPSQAPFVPPPLYGGDYPASPTRPYACDICPLSFDRHHDLKRHRITHAGERPHICNGCDKTFTRKDALKRHQMAKECGRPGQ</sequence>
<evidence type="ECO:0000256" key="6">
    <source>
        <dbReference type="ARBA" id="ARBA00023242"/>
    </source>
</evidence>
<dbReference type="Gene3D" id="3.30.160.60">
    <property type="entry name" value="Classic Zinc Finger"/>
    <property type="match status" value="4"/>
</dbReference>
<evidence type="ECO:0000256" key="4">
    <source>
        <dbReference type="ARBA" id="ARBA00022771"/>
    </source>
</evidence>
<protein>
    <recommendedName>
        <fullName evidence="9">C2H2-type domain-containing protein</fullName>
    </recommendedName>
</protein>
<keyword evidence="4 7" id="KW-0863">Zinc-finger</keyword>
<proteinExistence type="predicted"/>
<dbReference type="PROSITE" id="PS00028">
    <property type="entry name" value="ZINC_FINGER_C2H2_1"/>
    <property type="match status" value="2"/>
</dbReference>